<gene>
    <name evidence="1" type="ORF">F4820DRAFT_464577</name>
</gene>
<protein>
    <submittedName>
        <fullName evidence="1">Efflux pump antibiotic resistance protein</fullName>
    </submittedName>
</protein>
<evidence type="ECO:0000313" key="1">
    <source>
        <dbReference type="EMBL" id="KAI4861555.1"/>
    </source>
</evidence>
<evidence type="ECO:0000313" key="2">
    <source>
        <dbReference type="Proteomes" id="UP001497700"/>
    </source>
</evidence>
<proteinExistence type="predicted"/>
<dbReference type="Proteomes" id="UP001497700">
    <property type="component" value="Unassembled WGS sequence"/>
</dbReference>
<accession>A0ACB9YRA2</accession>
<sequence>MSWQSPKISPAGNINVRCIAFLMFLVFLEIPIVITALIAITTELKGFESVSWLVASYLLGYTAVIVIFAKFSDLVGRKLMLLVSAAFFVIFSAACGASQTMVQVIIFRAFQGIGGGGCYSLCTIMMMEIVPPEKYTQYVSSINVMSALALLLGPIIGGAIAANTTWRWIFLINVPIGVVAFVMALISIPWRFPYHSQSHPHQSEKRQGISSRATLDRVDLPGTLLLLFATLGLTAGFEEADSLFPWKSAYVISLLTVSGILWIVLLIWERYVTLSNKVREPVLPWRFLVNRQMVGLLCNQFLLGGPTLIGMFILPQRFQLVYGISGLEAGVRLIPSIAGKWKVPLIYIFIIGSCFQITGFAFLSTLPSTLYIPTRMYGFEILAGWGCGMQFSLLSIAIPIVNESRDRAVGMAAGAQFRMIGSTIVLTISTSVFNTYMRGQLSAILGTTDIGALTSLSSSVSSLPIELAEQVKFALSKGYNHQTLVLCISAALQIPAALLLWRNNKKLVV</sequence>
<name>A0ACB9YRA2_9PEZI</name>
<comment type="caution">
    <text evidence="1">The sequence shown here is derived from an EMBL/GenBank/DDBJ whole genome shotgun (WGS) entry which is preliminary data.</text>
</comment>
<organism evidence="1 2">
    <name type="scientific">Hypoxylon rubiginosum</name>
    <dbReference type="NCBI Taxonomy" id="110542"/>
    <lineage>
        <taxon>Eukaryota</taxon>
        <taxon>Fungi</taxon>
        <taxon>Dikarya</taxon>
        <taxon>Ascomycota</taxon>
        <taxon>Pezizomycotina</taxon>
        <taxon>Sordariomycetes</taxon>
        <taxon>Xylariomycetidae</taxon>
        <taxon>Xylariales</taxon>
        <taxon>Hypoxylaceae</taxon>
        <taxon>Hypoxylon</taxon>
    </lineage>
</organism>
<reference evidence="1 2" key="1">
    <citation type="journal article" date="2022" name="New Phytol.">
        <title>Ecological generalism drives hyperdiversity of secondary metabolite gene clusters in xylarialean endophytes.</title>
        <authorList>
            <person name="Franco M.E.E."/>
            <person name="Wisecaver J.H."/>
            <person name="Arnold A.E."/>
            <person name="Ju Y.M."/>
            <person name="Slot J.C."/>
            <person name="Ahrendt S."/>
            <person name="Moore L.P."/>
            <person name="Eastman K.E."/>
            <person name="Scott K."/>
            <person name="Konkel Z."/>
            <person name="Mondo S.J."/>
            <person name="Kuo A."/>
            <person name="Hayes R.D."/>
            <person name="Haridas S."/>
            <person name="Andreopoulos B."/>
            <person name="Riley R."/>
            <person name="LaButti K."/>
            <person name="Pangilinan J."/>
            <person name="Lipzen A."/>
            <person name="Amirebrahimi M."/>
            <person name="Yan J."/>
            <person name="Adam C."/>
            <person name="Keymanesh K."/>
            <person name="Ng V."/>
            <person name="Louie K."/>
            <person name="Northen T."/>
            <person name="Drula E."/>
            <person name="Henrissat B."/>
            <person name="Hsieh H.M."/>
            <person name="Youens-Clark K."/>
            <person name="Lutzoni F."/>
            <person name="Miadlikowska J."/>
            <person name="Eastwood D.C."/>
            <person name="Hamelin R.C."/>
            <person name="Grigoriev I.V."/>
            <person name="U'Ren J.M."/>
        </authorList>
    </citation>
    <scope>NUCLEOTIDE SEQUENCE [LARGE SCALE GENOMIC DNA]</scope>
    <source>
        <strain evidence="1 2">CBS 119005</strain>
    </source>
</reference>
<dbReference type="EMBL" id="MU393549">
    <property type="protein sequence ID" value="KAI4861555.1"/>
    <property type="molecule type" value="Genomic_DNA"/>
</dbReference>
<keyword evidence="2" id="KW-1185">Reference proteome</keyword>